<keyword evidence="8 12" id="KW-0675">Receptor</keyword>
<evidence type="ECO:0000256" key="9">
    <source>
        <dbReference type="ARBA" id="ARBA00023224"/>
    </source>
</evidence>
<organism evidence="12">
    <name type="scientific">Triatoma infestans</name>
    <name type="common">Assassin bug</name>
    <dbReference type="NCBI Taxonomy" id="30076"/>
    <lineage>
        <taxon>Eukaryota</taxon>
        <taxon>Metazoa</taxon>
        <taxon>Ecdysozoa</taxon>
        <taxon>Arthropoda</taxon>
        <taxon>Hexapoda</taxon>
        <taxon>Insecta</taxon>
        <taxon>Pterygota</taxon>
        <taxon>Neoptera</taxon>
        <taxon>Paraneoptera</taxon>
        <taxon>Hemiptera</taxon>
        <taxon>Heteroptera</taxon>
        <taxon>Panheteroptera</taxon>
        <taxon>Cimicomorpha</taxon>
        <taxon>Reduviidae</taxon>
        <taxon>Triatominae</taxon>
        <taxon>Triatoma</taxon>
    </lineage>
</organism>
<proteinExistence type="evidence at transcript level"/>
<keyword evidence="6" id="KW-0297">G-protein coupled receptor</keyword>
<dbReference type="GO" id="GO:0016020">
    <property type="term" value="C:membrane"/>
    <property type="evidence" value="ECO:0007669"/>
    <property type="project" value="UniProtKB-SubCell"/>
</dbReference>
<evidence type="ECO:0000256" key="6">
    <source>
        <dbReference type="ARBA" id="ARBA00023040"/>
    </source>
</evidence>
<dbReference type="Gene3D" id="1.20.1070.10">
    <property type="entry name" value="Rhodopsin 7-helix transmembrane proteins"/>
    <property type="match status" value="1"/>
</dbReference>
<evidence type="ECO:0000256" key="4">
    <source>
        <dbReference type="ARBA" id="ARBA00022729"/>
    </source>
</evidence>
<dbReference type="InterPro" id="IPR017981">
    <property type="entry name" value="GPCR_2-like_7TM"/>
</dbReference>
<feature type="transmembrane region" description="Helical" evidence="10">
    <location>
        <begin position="156"/>
        <end position="177"/>
    </location>
</feature>
<evidence type="ECO:0000256" key="3">
    <source>
        <dbReference type="ARBA" id="ARBA00022692"/>
    </source>
</evidence>
<keyword evidence="7 10" id="KW-0472">Membrane</keyword>
<feature type="transmembrane region" description="Helical" evidence="10">
    <location>
        <begin position="337"/>
        <end position="354"/>
    </location>
</feature>
<dbReference type="PANTHER" id="PTHR46953:SF1">
    <property type="entry name" value="G-PROTEIN COUPLED RECEPTOR MTH-LIKE 1-RELATED"/>
    <property type="match status" value="1"/>
</dbReference>
<dbReference type="CDD" id="cd15039">
    <property type="entry name" value="7tmB3_Methuselah-like"/>
    <property type="match status" value="1"/>
</dbReference>
<protein>
    <submittedName>
        <fullName evidence="12">Putative g-protein coupled receptor mth2</fullName>
    </submittedName>
</protein>
<reference evidence="12" key="1">
    <citation type="journal article" date="2014" name="PLoS Negl. Trop. Dis.">
        <title>An updated insight into the Sialotranscriptome of Triatoma infestans: developmental stage and geographic variations.</title>
        <authorList>
            <person name="Schwarz A."/>
            <person name="Medrano-Mercado N."/>
            <person name="Schaub G.A."/>
            <person name="Struchiner C.J."/>
            <person name="Bargues M.D."/>
            <person name="Levy M.Z."/>
            <person name="Ribeiro J.M."/>
        </authorList>
    </citation>
    <scope>NUCLEOTIDE SEQUENCE</scope>
    <source>
        <strain evidence="12">Chile</strain>
        <tissue evidence="12">Salivary glands</tissue>
    </source>
</reference>
<feature type="transmembrane region" description="Helical" evidence="10">
    <location>
        <begin position="285"/>
        <end position="309"/>
    </location>
</feature>
<dbReference type="AlphaFoldDB" id="A0A023F6G4"/>
<keyword evidence="4" id="KW-0732">Signal</keyword>
<evidence type="ECO:0000256" key="7">
    <source>
        <dbReference type="ARBA" id="ARBA00023136"/>
    </source>
</evidence>
<keyword evidence="9" id="KW-0807">Transducer</keyword>
<keyword evidence="3 10" id="KW-0812">Transmembrane</keyword>
<sequence length="465" mass="52981">IPKLPKCCPLDKALLDPSKGCTTTDLEFEPPFLAEAPKEVDLVVGLTCEYGKYRLEPELSSEDEFHLQADGSLHVPFQEPSILSYLEYCLENTMVNNEPHVVPFLCFPPSTEPNHSWRKLSHIIFPIGSLTSVPFLLVVVLVYLGVSELRTIHGKVLASHSACLAFAYFSLSMVQIFGDRMAHGLCVTMAFFIQFSFMSCFFWLNLLCLHTWRQLNKGYSLNGDQGIRQNVIFLLYSLYGWGLPVVIISVSVIMDLTPIIPSTYLKPNFGLDSCWFHSDHAALPYFYGPIAILLFINVILFVLTTRIIYRTGPSIVDRITRLEQAVMSVIIQKRKRMFLQAVLLFLAMGLNWLLEVGSWIVGGPPQLWLITDIINTLQGVIVFYIFVIRDARVRRLAIEYFQQVCCYCRKNNTEANIASEEELRGFTRPPVNDEQSNDSNSRFKQAVNLIWKKKRGNQVNESMQL</sequence>
<feature type="non-terminal residue" evidence="12">
    <location>
        <position position="1"/>
    </location>
</feature>
<comment type="subcellular location">
    <subcellularLocation>
        <location evidence="1">Membrane</location>
        <topology evidence="1">Multi-pass membrane protein</topology>
    </subcellularLocation>
</comment>
<dbReference type="InterPro" id="IPR000832">
    <property type="entry name" value="GPCR_2_secretin-like"/>
</dbReference>
<dbReference type="InterPro" id="IPR036272">
    <property type="entry name" value="Methuselah_N_sf"/>
</dbReference>
<evidence type="ECO:0000256" key="5">
    <source>
        <dbReference type="ARBA" id="ARBA00022989"/>
    </source>
</evidence>
<name>A0A023F6G4_TRIIF</name>
<feature type="domain" description="G-protein coupled receptors family 2 profile 2" evidence="11">
    <location>
        <begin position="121"/>
        <end position="390"/>
    </location>
</feature>
<evidence type="ECO:0000256" key="2">
    <source>
        <dbReference type="ARBA" id="ARBA00008979"/>
    </source>
</evidence>
<feature type="transmembrane region" description="Helical" evidence="10">
    <location>
        <begin position="189"/>
        <end position="212"/>
    </location>
</feature>
<feature type="transmembrane region" description="Helical" evidence="10">
    <location>
        <begin position="233"/>
        <end position="254"/>
    </location>
</feature>
<dbReference type="SUPFAM" id="SSF63877">
    <property type="entry name" value="Methuselah ectodomain"/>
    <property type="match status" value="1"/>
</dbReference>
<evidence type="ECO:0000256" key="8">
    <source>
        <dbReference type="ARBA" id="ARBA00023170"/>
    </source>
</evidence>
<accession>A0A023F6G4</accession>
<evidence type="ECO:0000259" key="11">
    <source>
        <dbReference type="PROSITE" id="PS50261"/>
    </source>
</evidence>
<dbReference type="GO" id="GO:0004930">
    <property type="term" value="F:G protein-coupled receptor activity"/>
    <property type="evidence" value="ECO:0007669"/>
    <property type="project" value="UniProtKB-KW"/>
</dbReference>
<feature type="transmembrane region" description="Helical" evidence="10">
    <location>
        <begin position="123"/>
        <end position="144"/>
    </location>
</feature>
<evidence type="ECO:0000256" key="1">
    <source>
        <dbReference type="ARBA" id="ARBA00004141"/>
    </source>
</evidence>
<dbReference type="PRINTS" id="PR00249">
    <property type="entry name" value="GPCRSECRETIN"/>
</dbReference>
<dbReference type="GO" id="GO:0007166">
    <property type="term" value="P:cell surface receptor signaling pathway"/>
    <property type="evidence" value="ECO:0007669"/>
    <property type="project" value="InterPro"/>
</dbReference>
<dbReference type="PANTHER" id="PTHR46953">
    <property type="entry name" value="G-PROTEIN COUPLED RECEPTOR MTH-LIKE 1-RELATED"/>
    <property type="match status" value="1"/>
</dbReference>
<comment type="similarity">
    <text evidence="2">Belongs to the G-protein coupled receptor 2 family. Mth subfamily.</text>
</comment>
<dbReference type="PROSITE" id="PS50261">
    <property type="entry name" value="G_PROTEIN_RECEP_F2_4"/>
    <property type="match status" value="1"/>
</dbReference>
<evidence type="ECO:0000256" key="10">
    <source>
        <dbReference type="SAM" id="Phobius"/>
    </source>
</evidence>
<dbReference type="Pfam" id="PF00002">
    <property type="entry name" value="7tm_2"/>
    <property type="match status" value="1"/>
</dbReference>
<dbReference type="InterPro" id="IPR023311">
    <property type="entry name" value="Methusela_ecto_dom_2"/>
</dbReference>
<keyword evidence="5 10" id="KW-1133">Transmembrane helix</keyword>
<dbReference type="InterPro" id="IPR052808">
    <property type="entry name" value="GPCR_Mth-like"/>
</dbReference>
<dbReference type="Gene3D" id="2.170.180.11">
    <property type="entry name" value="Methuselah ectodomain, domain 2"/>
    <property type="match status" value="1"/>
</dbReference>
<feature type="transmembrane region" description="Helical" evidence="10">
    <location>
        <begin position="366"/>
        <end position="387"/>
    </location>
</feature>
<evidence type="ECO:0000313" key="12">
    <source>
        <dbReference type="EMBL" id="JAC16824.1"/>
    </source>
</evidence>
<dbReference type="EMBL" id="GBBI01001888">
    <property type="protein sequence ID" value="JAC16824.1"/>
    <property type="molecule type" value="mRNA"/>
</dbReference>